<evidence type="ECO:0000313" key="2">
    <source>
        <dbReference type="EMBL" id="CCG84403.1"/>
    </source>
</evidence>
<dbReference type="SUPFAM" id="SSF81383">
    <property type="entry name" value="F-box domain"/>
    <property type="match status" value="1"/>
</dbReference>
<dbReference type="InterPro" id="IPR001810">
    <property type="entry name" value="F-box_dom"/>
</dbReference>
<dbReference type="EMBL" id="CAHR02000232">
    <property type="protein sequence ID" value="CCG84403.1"/>
    <property type="molecule type" value="Genomic_DNA"/>
</dbReference>
<keyword evidence="3" id="KW-1185">Reference proteome</keyword>
<dbReference type="AlphaFoldDB" id="R4XFF5"/>
<sequence>MSLAQLPLEILQTIYSFLDEPAPLRACSLTCTSLAIAANSSQVYRFLFLNIFEPRRFLGNEPGDFYYQELKQRWQLLRHPFSVTPDALTTIQNMLFEADSSMLDIGKNMRHLLRARVGDLLEYDLAPNHPEASLRTSARPLFYKLTFLLLSSMLGPLSSWELKYARQTQEGPLMRLDEDLLIILFTYEDLFHNHVTRISETGKPSANIICATPPLDFAGPRHVSSPDWQIFNAVLKVLLHVKHTTFKTLVLDDEIERPLTLLTPTTTADLALRRHSWIGIYVYLDFDTFQWLASEQTGLSTHTFYSDGAQTCNFDLHPDGSVTGDGRGAWARTMGGRFTIHGTWTRIRGCPAGFKRVTFVKRYPDNQSRWLYDGMIVPGANGGLYIGRWKDDTEQMAGELAVQGPFIFTRNPHGEDLPQSSAAFR</sequence>
<dbReference type="PROSITE" id="PS50181">
    <property type="entry name" value="FBOX"/>
    <property type="match status" value="1"/>
</dbReference>
<dbReference type="VEuPathDB" id="FungiDB:TAPDE_004863"/>
<protein>
    <recommendedName>
        <fullName evidence="1">F-box domain-containing protein</fullName>
    </recommendedName>
</protein>
<dbReference type="InterPro" id="IPR036047">
    <property type="entry name" value="F-box-like_dom_sf"/>
</dbReference>
<accession>R4XFF5</accession>
<reference evidence="2 3" key="1">
    <citation type="journal article" date="2013" name="MBio">
        <title>Genome sequencing of the plant pathogen Taphrina deformans, the causal agent of peach leaf curl.</title>
        <authorList>
            <person name="Cisse O.H."/>
            <person name="Almeida J.M.G.C.F."/>
            <person name="Fonseca A."/>
            <person name="Kumar A.A."/>
            <person name="Salojaervi J."/>
            <person name="Overmyer K."/>
            <person name="Hauser P.M."/>
            <person name="Pagni M."/>
        </authorList>
    </citation>
    <scope>NUCLEOTIDE SEQUENCE [LARGE SCALE GENOMIC DNA]</scope>
    <source>
        <strain evidence="3">PYCC 5710 / ATCC 11124 / CBS 356.35 / IMI 108563 / JCM 9778 / NBRC 8474</strain>
    </source>
</reference>
<organism evidence="2 3">
    <name type="scientific">Taphrina deformans (strain PYCC 5710 / ATCC 11124 / CBS 356.35 / IMI 108563 / JCM 9778 / NBRC 8474)</name>
    <name type="common">Peach leaf curl fungus</name>
    <name type="synonym">Lalaria deformans</name>
    <dbReference type="NCBI Taxonomy" id="1097556"/>
    <lineage>
        <taxon>Eukaryota</taxon>
        <taxon>Fungi</taxon>
        <taxon>Dikarya</taxon>
        <taxon>Ascomycota</taxon>
        <taxon>Taphrinomycotina</taxon>
        <taxon>Taphrinomycetes</taxon>
        <taxon>Taphrinales</taxon>
        <taxon>Taphrinaceae</taxon>
        <taxon>Taphrina</taxon>
    </lineage>
</organism>
<proteinExistence type="predicted"/>
<dbReference type="Pfam" id="PF12937">
    <property type="entry name" value="F-box-like"/>
    <property type="match status" value="1"/>
</dbReference>
<name>R4XFF5_TAPDE</name>
<gene>
    <name evidence="2" type="ORF">TAPDE_004863</name>
</gene>
<feature type="domain" description="F-box" evidence="1">
    <location>
        <begin position="1"/>
        <end position="47"/>
    </location>
</feature>
<evidence type="ECO:0000259" key="1">
    <source>
        <dbReference type="PROSITE" id="PS50181"/>
    </source>
</evidence>
<comment type="caution">
    <text evidence="2">The sequence shown here is derived from an EMBL/GenBank/DDBJ whole genome shotgun (WGS) entry which is preliminary data.</text>
</comment>
<evidence type="ECO:0000313" key="3">
    <source>
        <dbReference type="Proteomes" id="UP000013776"/>
    </source>
</evidence>
<dbReference type="Proteomes" id="UP000013776">
    <property type="component" value="Unassembled WGS sequence"/>
</dbReference>